<evidence type="ECO:0000256" key="1">
    <source>
        <dbReference type="SAM" id="MobiDB-lite"/>
    </source>
</evidence>
<gene>
    <name evidence="2" type="ORF">S01H1_18907</name>
</gene>
<evidence type="ECO:0000313" key="2">
    <source>
        <dbReference type="EMBL" id="GAF90395.1"/>
    </source>
</evidence>
<organism evidence="2">
    <name type="scientific">marine sediment metagenome</name>
    <dbReference type="NCBI Taxonomy" id="412755"/>
    <lineage>
        <taxon>unclassified sequences</taxon>
        <taxon>metagenomes</taxon>
        <taxon>ecological metagenomes</taxon>
    </lineage>
</organism>
<accession>X0UPI3</accession>
<dbReference type="AlphaFoldDB" id="X0UPI3"/>
<feature type="non-terminal residue" evidence="2">
    <location>
        <position position="74"/>
    </location>
</feature>
<protein>
    <submittedName>
        <fullName evidence="2">Uncharacterized protein</fullName>
    </submittedName>
</protein>
<name>X0UPI3_9ZZZZ</name>
<reference evidence="2" key="1">
    <citation type="journal article" date="2014" name="Front. Microbiol.">
        <title>High frequency of phylogenetically diverse reductive dehalogenase-homologous genes in deep subseafloor sedimentary metagenomes.</title>
        <authorList>
            <person name="Kawai M."/>
            <person name="Futagami T."/>
            <person name="Toyoda A."/>
            <person name="Takaki Y."/>
            <person name="Nishi S."/>
            <person name="Hori S."/>
            <person name="Arai W."/>
            <person name="Tsubouchi T."/>
            <person name="Morono Y."/>
            <person name="Uchiyama I."/>
            <person name="Ito T."/>
            <person name="Fujiyama A."/>
            <person name="Inagaki F."/>
            <person name="Takami H."/>
        </authorList>
    </citation>
    <scope>NUCLEOTIDE SEQUENCE</scope>
    <source>
        <strain evidence="2">Expedition CK06-06</strain>
    </source>
</reference>
<comment type="caution">
    <text evidence="2">The sequence shown here is derived from an EMBL/GenBank/DDBJ whole genome shotgun (WGS) entry which is preliminary data.</text>
</comment>
<proteinExistence type="predicted"/>
<feature type="region of interest" description="Disordered" evidence="1">
    <location>
        <begin position="26"/>
        <end position="74"/>
    </location>
</feature>
<sequence length="74" mass="7579">MLITSQTPLRLLIAFTTLSLFGNGSAEADEAEPAATAADVLTPPTTASVESTPAAAPRPAPVFRPPESELAKSD</sequence>
<dbReference type="EMBL" id="BARS01010158">
    <property type="protein sequence ID" value="GAF90395.1"/>
    <property type="molecule type" value="Genomic_DNA"/>
</dbReference>